<dbReference type="EMBL" id="CASHTH010003258">
    <property type="protein sequence ID" value="CAI8042337.1"/>
    <property type="molecule type" value="Genomic_DNA"/>
</dbReference>
<feature type="non-terminal residue" evidence="2">
    <location>
        <position position="1"/>
    </location>
</feature>
<keyword evidence="3" id="KW-1185">Reference proteome</keyword>
<evidence type="ECO:0000313" key="2">
    <source>
        <dbReference type="EMBL" id="CAI8042337.1"/>
    </source>
</evidence>
<comment type="caution">
    <text evidence="2">The sequence shown here is derived from an EMBL/GenBank/DDBJ whole genome shotgun (WGS) entry which is preliminary data.</text>
</comment>
<proteinExistence type="predicted"/>
<evidence type="ECO:0000256" key="1">
    <source>
        <dbReference type="SAM" id="MobiDB-lite"/>
    </source>
</evidence>
<dbReference type="AlphaFoldDB" id="A0AA35T7R7"/>
<dbReference type="Proteomes" id="UP001174909">
    <property type="component" value="Unassembled WGS sequence"/>
</dbReference>
<reference evidence="2" key="1">
    <citation type="submission" date="2023-03" db="EMBL/GenBank/DDBJ databases">
        <authorList>
            <person name="Steffen K."/>
            <person name="Cardenas P."/>
        </authorList>
    </citation>
    <scope>NUCLEOTIDE SEQUENCE</scope>
</reference>
<protein>
    <submittedName>
        <fullName evidence="2">Uncharacterized protein</fullName>
    </submittedName>
</protein>
<evidence type="ECO:0000313" key="3">
    <source>
        <dbReference type="Proteomes" id="UP001174909"/>
    </source>
</evidence>
<accession>A0AA35T7R7</accession>
<feature type="region of interest" description="Disordered" evidence="1">
    <location>
        <begin position="42"/>
        <end position="63"/>
    </location>
</feature>
<name>A0AA35T7R7_GEOBA</name>
<sequence length="81" mass="8405">DVEAGAGGGGGGKTGKLSSGAWCVCRWLISCMKKDEPAVGATTFQNTTPSTPPTGPRHHLLLPKAPTDKKKCVVIDLDETL</sequence>
<feature type="non-terminal residue" evidence="2">
    <location>
        <position position="81"/>
    </location>
</feature>
<gene>
    <name evidence="2" type="ORF">GBAR_LOCUS23524</name>
</gene>
<organism evidence="2 3">
    <name type="scientific">Geodia barretti</name>
    <name type="common">Barrett's horny sponge</name>
    <dbReference type="NCBI Taxonomy" id="519541"/>
    <lineage>
        <taxon>Eukaryota</taxon>
        <taxon>Metazoa</taxon>
        <taxon>Porifera</taxon>
        <taxon>Demospongiae</taxon>
        <taxon>Heteroscleromorpha</taxon>
        <taxon>Tetractinellida</taxon>
        <taxon>Astrophorina</taxon>
        <taxon>Geodiidae</taxon>
        <taxon>Geodia</taxon>
    </lineage>
</organism>